<name>A0AAW1QG17_9CHLO</name>
<dbReference type="AlphaFoldDB" id="A0AAW1QG17"/>
<gene>
    <name evidence="1" type="ORF">WJX72_007611</name>
</gene>
<evidence type="ECO:0000313" key="2">
    <source>
        <dbReference type="Proteomes" id="UP001489004"/>
    </source>
</evidence>
<accession>A0AAW1QG17</accession>
<keyword evidence="2" id="KW-1185">Reference proteome</keyword>
<sequence length="133" mass="14890">MFPETYCSGPLLCSEAIDLDGELNRAEYPLEPDEAWAAACSSTLVLYRLIQPRLTRALSRVGLLEGDLRCLRTHVGGDDGCNCSRLMETITQHLRSSRDIIAFAVWHEQFWTFTDLGGMAKIMMAPFGDIYQG</sequence>
<reference evidence="1 2" key="1">
    <citation type="journal article" date="2024" name="Nat. Commun.">
        <title>Phylogenomics reveals the evolutionary origins of lichenization in chlorophyte algae.</title>
        <authorList>
            <person name="Puginier C."/>
            <person name="Libourel C."/>
            <person name="Otte J."/>
            <person name="Skaloud P."/>
            <person name="Haon M."/>
            <person name="Grisel S."/>
            <person name="Petersen M."/>
            <person name="Berrin J.G."/>
            <person name="Delaux P.M."/>
            <person name="Dal Grande F."/>
            <person name="Keller J."/>
        </authorList>
    </citation>
    <scope>NUCLEOTIDE SEQUENCE [LARGE SCALE GENOMIC DNA]</scope>
    <source>
        <strain evidence="1 2">SAG 2043</strain>
    </source>
</reference>
<dbReference type="Proteomes" id="UP001489004">
    <property type="component" value="Unassembled WGS sequence"/>
</dbReference>
<organism evidence="1 2">
    <name type="scientific">[Myrmecia] bisecta</name>
    <dbReference type="NCBI Taxonomy" id="41462"/>
    <lineage>
        <taxon>Eukaryota</taxon>
        <taxon>Viridiplantae</taxon>
        <taxon>Chlorophyta</taxon>
        <taxon>core chlorophytes</taxon>
        <taxon>Trebouxiophyceae</taxon>
        <taxon>Trebouxiales</taxon>
        <taxon>Trebouxiaceae</taxon>
        <taxon>Myrmecia</taxon>
    </lineage>
</organism>
<protein>
    <submittedName>
        <fullName evidence="1">Uncharacterized protein</fullName>
    </submittedName>
</protein>
<comment type="caution">
    <text evidence="1">The sequence shown here is derived from an EMBL/GenBank/DDBJ whole genome shotgun (WGS) entry which is preliminary data.</text>
</comment>
<evidence type="ECO:0000313" key="1">
    <source>
        <dbReference type="EMBL" id="KAK9820220.1"/>
    </source>
</evidence>
<dbReference type="EMBL" id="JALJOR010000003">
    <property type="protein sequence ID" value="KAK9820220.1"/>
    <property type="molecule type" value="Genomic_DNA"/>
</dbReference>
<proteinExistence type="predicted"/>